<name>A0ABS7JNK9_9HELI</name>
<comment type="caution">
    <text evidence="1">The sequence shown here is derived from an EMBL/GenBank/DDBJ whole genome shotgun (WGS) entry which is preliminary data.</text>
</comment>
<dbReference type="Proteomes" id="UP000700059">
    <property type="component" value="Unassembled WGS sequence"/>
</dbReference>
<evidence type="ECO:0000313" key="2">
    <source>
        <dbReference type="Proteomes" id="UP000700059"/>
    </source>
</evidence>
<gene>
    <name evidence="1" type="ORF">K4G57_05675</name>
</gene>
<dbReference type="EMBL" id="JAIGYQ010000006">
    <property type="protein sequence ID" value="MBX7490950.1"/>
    <property type="molecule type" value="Genomic_DNA"/>
</dbReference>
<accession>A0ABS7JNK9</accession>
<keyword evidence="2" id="KW-1185">Reference proteome</keyword>
<dbReference type="RefSeq" id="WP_221532205.1">
    <property type="nucleotide sequence ID" value="NZ_JAIGYP010000006.1"/>
</dbReference>
<organism evidence="1 2">
    <name type="scientific">Helicobacter turcicus</name>
    <dbReference type="NCBI Taxonomy" id="2867412"/>
    <lineage>
        <taxon>Bacteria</taxon>
        <taxon>Pseudomonadati</taxon>
        <taxon>Campylobacterota</taxon>
        <taxon>Epsilonproteobacteria</taxon>
        <taxon>Campylobacterales</taxon>
        <taxon>Helicobacteraceae</taxon>
        <taxon>Helicobacter</taxon>
    </lineage>
</organism>
<evidence type="ECO:0000313" key="1">
    <source>
        <dbReference type="EMBL" id="MBX7490950.1"/>
    </source>
</evidence>
<protein>
    <submittedName>
        <fullName evidence="1">Uncharacterized protein</fullName>
    </submittedName>
</protein>
<reference evidence="1 2" key="1">
    <citation type="submission" date="2021-08" db="EMBL/GenBank/DDBJ databases">
        <title>Helicobacter spp. isolated from feces of Anatolian Ground Squirrel (Spermophilus xanthoprymnus) in Turkey.</title>
        <authorList>
            <person name="Aydin F."/>
            <person name="Abay S."/>
            <person name="Kayman T."/>
            <person name="Karakaya E."/>
            <person name="Saticioglu I.B."/>
        </authorList>
    </citation>
    <scope>NUCLEOTIDE SEQUENCE [LARGE SCALE GENOMIC DNA]</scope>
    <source>
        <strain evidence="1 2">Faydin-H70</strain>
    </source>
</reference>
<proteinExistence type="predicted"/>
<sequence length="327" mass="38898">MLGRSEMITQLMQYGHSKDVLDKMQTMELEHLFKQNSKARITDYLEAVKQNEVVEIAAEDSTSYIEREVGNIYYAISGEIVNFASLYDAIEKIFDQYGLNEAIELVLAQSSDKRYRQMTQIVEIAYRAYQEALLAEIERLCEFYPPQERFEQMKFYGSRRGDVAFLRRSIQTMRLQNNQESLSRIAQQKFAIIHDYYPDIMYENYEGYYENDEEKDAIIERIMALTGAYKRPQLKTKKFQILKHMERVLLEDKEREKEEKALIKQYIKRVGETITQEDELMFGEIIKEALKVLDERDVQYIVEHFDISNSPLILQRYNIIMRDNRPK</sequence>